<keyword evidence="11" id="KW-1185">Reference proteome</keyword>
<feature type="transmembrane region" description="Helical" evidence="8">
    <location>
        <begin position="55"/>
        <end position="74"/>
    </location>
</feature>
<evidence type="ECO:0000313" key="11">
    <source>
        <dbReference type="Proteomes" id="UP000585638"/>
    </source>
</evidence>
<dbReference type="GO" id="GO:0016787">
    <property type="term" value="F:hydrolase activity"/>
    <property type="evidence" value="ECO:0007669"/>
    <property type="project" value="UniProtKB-KW"/>
</dbReference>
<comment type="subcellular location">
    <subcellularLocation>
        <location evidence="1">Cell membrane</location>
        <topology evidence="1">Multi-pass membrane protein</topology>
    </subcellularLocation>
</comment>
<keyword evidence="10" id="KW-0378">Hydrolase</keyword>
<feature type="transmembrane region" description="Helical" evidence="8">
    <location>
        <begin position="329"/>
        <end position="348"/>
    </location>
</feature>
<evidence type="ECO:0000256" key="6">
    <source>
        <dbReference type="ARBA" id="ARBA00022989"/>
    </source>
</evidence>
<dbReference type="AlphaFoldDB" id="A0A7W9KCU9"/>
<dbReference type="InterPro" id="IPR020846">
    <property type="entry name" value="MFS_dom"/>
</dbReference>
<dbReference type="Gene3D" id="1.20.1720.10">
    <property type="entry name" value="Multidrug resistance protein D"/>
    <property type="match status" value="1"/>
</dbReference>
<keyword evidence="6 8" id="KW-1133">Transmembrane helix</keyword>
<feature type="transmembrane region" description="Helical" evidence="8">
    <location>
        <begin position="20"/>
        <end position="43"/>
    </location>
</feature>
<dbReference type="PANTHER" id="PTHR42718">
    <property type="entry name" value="MAJOR FACILITATOR SUPERFAMILY MULTIDRUG TRANSPORTER MFSC"/>
    <property type="match status" value="1"/>
</dbReference>
<dbReference type="PANTHER" id="PTHR42718:SF9">
    <property type="entry name" value="MAJOR FACILITATOR SUPERFAMILY MULTIDRUG TRANSPORTER MFSC"/>
    <property type="match status" value="1"/>
</dbReference>
<feature type="transmembrane region" description="Helical" evidence="8">
    <location>
        <begin position="205"/>
        <end position="222"/>
    </location>
</feature>
<feature type="transmembrane region" description="Helical" evidence="8">
    <location>
        <begin position="171"/>
        <end position="193"/>
    </location>
</feature>
<dbReference type="CDD" id="cd17503">
    <property type="entry name" value="MFS_LmrB_MDR_like"/>
    <property type="match status" value="1"/>
</dbReference>
<dbReference type="InterPro" id="IPR036259">
    <property type="entry name" value="MFS_trans_sf"/>
</dbReference>
<dbReference type="PROSITE" id="PS50850">
    <property type="entry name" value="MFS"/>
    <property type="match status" value="1"/>
</dbReference>
<reference evidence="10 11" key="1">
    <citation type="submission" date="2020-08" db="EMBL/GenBank/DDBJ databases">
        <title>Sequencing the genomes of 1000 actinobacteria strains.</title>
        <authorList>
            <person name="Klenk H.-P."/>
        </authorList>
    </citation>
    <scope>NUCLEOTIDE SEQUENCE [LARGE SCALE GENOMIC DNA]</scope>
    <source>
        <strain evidence="10 11">DSM 43851</strain>
    </source>
</reference>
<dbReference type="Gene3D" id="1.20.1250.20">
    <property type="entry name" value="MFS general substrate transporter like domains"/>
    <property type="match status" value="1"/>
</dbReference>
<keyword evidence="7 8" id="KW-0472">Membrane</keyword>
<feature type="transmembrane region" description="Helical" evidence="8">
    <location>
        <begin position="141"/>
        <end position="165"/>
    </location>
</feature>
<feature type="transmembrane region" description="Helical" evidence="8">
    <location>
        <begin position="228"/>
        <end position="246"/>
    </location>
</feature>
<feature type="domain" description="Major facilitator superfamily (MFS) profile" evidence="9">
    <location>
        <begin position="17"/>
        <end position="454"/>
    </location>
</feature>
<keyword evidence="5 8" id="KW-0812">Transmembrane</keyword>
<evidence type="ECO:0000256" key="2">
    <source>
        <dbReference type="ARBA" id="ARBA00008537"/>
    </source>
</evidence>
<organism evidence="10 11">
    <name type="scientific">Kutzneria kofuensis</name>
    <dbReference type="NCBI Taxonomy" id="103725"/>
    <lineage>
        <taxon>Bacteria</taxon>
        <taxon>Bacillati</taxon>
        <taxon>Actinomycetota</taxon>
        <taxon>Actinomycetes</taxon>
        <taxon>Pseudonocardiales</taxon>
        <taxon>Pseudonocardiaceae</taxon>
        <taxon>Kutzneria</taxon>
    </lineage>
</organism>
<dbReference type="Pfam" id="PF07690">
    <property type="entry name" value="MFS_1"/>
    <property type="match status" value="1"/>
</dbReference>
<dbReference type="NCBIfam" id="TIGR00711">
    <property type="entry name" value="efflux_EmrB"/>
    <property type="match status" value="1"/>
</dbReference>
<evidence type="ECO:0000256" key="3">
    <source>
        <dbReference type="ARBA" id="ARBA00022448"/>
    </source>
</evidence>
<keyword evidence="3" id="KW-0813">Transport</keyword>
<dbReference type="SUPFAM" id="SSF103473">
    <property type="entry name" value="MFS general substrate transporter"/>
    <property type="match status" value="1"/>
</dbReference>
<feature type="transmembrane region" description="Helical" evidence="8">
    <location>
        <begin position="83"/>
        <end position="102"/>
    </location>
</feature>
<comment type="caution">
    <text evidence="10">The sequence shown here is derived from an EMBL/GenBank/DDBJ whole genome shotgun (WGS) entry which is preliminary data.</text>
</comment>
<evidence type="ECO:0000256" key="7">
    <source>
        <dbReference type="ARBA" id="ARBA00023136"/>
    </source>
</evidence>
<comment type="similarity">
    <text evidence="2">Belongs to the major facilitator superfamily. EmrB family.</text>
</comment>
<dbReference type="EC" id="3.5.1.115" evidence="10"/>
<evidence type="ECO:0000256" key="5">
    <source>
        <dbReference type="ARBA" id="ARBA00022692"/>
    </source>
</evidence>
<feature type="transmembrane region" description="Helical" evidence="8">
    <location>
        <begin position="431"/>
        <end position="449"/>
    </location>
</feature>
<evidence type="ECO:0000313" key="10">
    <source>
        <dbReference type="EMBL" id="MBB5890248.1"/>
    </source>
</evidence>
<dbReference type="RefSeq" id="WP_246488544.1">
    <property type="nucleotide sequence ID" value="NZ_BAAAWY010000065.1"/>
</dbReference>
<evidence type="ECO:0000259" key="9">
    <source>
        <dbReference type="PROSITE" id="PS50850"/>
    </source>
</evidence>
<feature type="transmembrane region" description="Helical" evidence="8">
    <location>
        <begin position="397"/>
        <end position="415"/>
    </location>
</feature>
<dbReference type="InterPro" id="IPR011701">
    <property type="entry name" value="MFS"/>
</dbReference>
<proteinExistence type="inferred from homology"/>
<protein>
    <submittedName>
        <fullName evidence="10">Mycothiol S-conjugate amidase</fullName>
        <ecNumber evidence="10">3.5.1.115</ecNumber>
    </submittedName>
</protein>
<sequence length="454" mass="47072">MKSTAEVDRLDPWLLRLGGVLILGALLAQLDATIVTVGIGAIGRGLTADLASVQWVSTAYLLAVALVAPLSGWLTQRFGGKRVWLASVTLFVAASALCGLAWSAPALIVCRVLQGLGGGLMQPVGQALLARHAGPSRIGRVVGIITVPITFAPVAGPVIGGLILQVADWRWMFYVNVPIGLVTLLLAASIVPADDQETVRTRPDLVGLLLLPPGLAALVYGLSDTSQIEILVAGVVLLIGYVVHALRTGKVSLLDLTLFTRRGFTLASVNTFLLGAALYSSMLLLPLYFAQVRGLNALQAGLLLAPQALGTALATPLAGKLTPKYGPRAVVLLGILLTMVGTVPFLFAGQELGLIPICVALFLRGAGIGATVPPNVAAIYTSVDRPQIPGATSARTVLNRIGGSIGTAVLAFLLQDNLSSAGTPGVAYADTFWWALALSALTLIPAALYPGRTK</sequence>
<keyword evidence="4" id="KW-1003">Cell membrane</keyword>
<evidence type="ECO:0000256" key="4">
    <source>
        <dbReference type="ARBA" id="ARBA00022475"/>
    </source>
</evidence>
<dbReference type="InterPro" id="IPR004638">
    <property type="entry name" value="EmrB-like"/>
</dbReference>
<name>A0A7W9KCU9_9PSEU</name>
<dbReference type="GO" id="GO:0005886">
    <property type="term" value="C:plasma membrane"/>
    <property type="evidence" value="ECO:0007669"/>
    <property type="project" value="UniProtKB-SubCell"/>
</dbReference>
<dbReference type="EMBL" id="JACHIR010000001">
    <property type="protein sequence ID" value="MBB5890248.1"/>
    <property type="molecule type" value="Genomic_DNA"/>
</dbReference>
<evidence type="ECO:0000256" key="8">
    <source>
        <dbReference type="SAM" id="Phobius"/>
    </source>
</evidence>
<accession>A0A7W9KCU9</accession>
<dbReference type="Proteomes" id="UP000585638">
    <property type="component" value="Unassembled WGS sequence"/>
</dbReference>
<feature type="transmembrane region" description="Helical" evidence="8">
    <location>
        <begin position="354"/>
        <end position="376"/>
    </location>
</feature>
<gene>
    <name evidence="10" type="ORF">BJ998_001444</name>
</gene>
<dbReference type="GO" id="GO:0022857">
    <property type="term" value="F:transmembrane transporter activity"/>
    <property type="evidence" value="ECO:0007669"/>
    <property type="project" value="InterPro"/>
</dbReference>
<evidence type="ECO:0000256" key="1">
    <source>
        <dbReference type="ARBA" id="ARBA00004651"/>
    </source>
</evidence>
<feature type="transmembrane region" description="Helical" evidence="8">
    <location>
        <begin position="267"/>
        <end position="289"/>
    </location>
</feature>